<dbReference type="Pfam" id="PF12860">
    <property type="entry name" value="PAS_7"/>
    <property type="match status" value="1"/>
</dbReference>
<evidence type="ECO:0000259" key="9">
    <source>
        <dbReference type="PROSITE" id="PS50109"/>
    </source>
</evidence>
<dbReference type="Pfam" id="PF00512">
    <property type="entry name" value="HisKA"/>
    <property type="match status" value="1"/>
</dbReference>
<dbReference type="SUPFAM" id="SSF55874">
    <property type="entry name" value="ATPase domain of HSP90 chaperone/DNA topoisomerase II/histidine kinase"/>
    <property type="match status" value="1"/>
</dbReference>
<feature type="domain" description="HAMP" evidence="12">
    <location>
        <begin position="318"/>
        <end position="371"/>
    </location>
</feature>
<evidence type="ECO:0000259" key="11">
    <source>
        <dbReference type="PROSITE" id="PS50112"/>
    </source>
</evidence>
<dbReference type="Gene3D" id="1.20.58.920">
    <property type="match status" value="1"/>
</dbReference>
<keyword evidence="4 7" id="KW-0597">Phosphoprotein</keyword>
<feature type="transmembrane region" description="Helical" evidence="8">
    <location>
        <begin position="21"/>
        <end position="43"/>
    </location>
</feature>
<dbReference type="Gene3D" id="3.40.50.2300">
    <property type="match status" value="1"/>
</dbReference>
<keyword evidence="6" id="KW-0418">Kinase</keyword>
<dbReference type="Pfam" id="PF00672">
    <property type="entry name" value="HAMP"/>
    <property type="match status" value="1"/>
</dbReference>
<dbReference type="PROSITE" id="PS50885">
    <property type="entry name" value="HAMP"/>
    <property type="match status" value="1"/>
</dbReference>
<gene>
    <name evidence="13" type="ORF">D791_03804</name>
</gene>
<comment type="catalytic activity">
    <reaction evidence="1">
        <text>ATP + protein L-histidine = ADP + protein N-phospho-L-histidine.</text>
        <dbReference type="EC" id="2.7.13.3"/>
    </reaction>
</comment>
<dbReference type="PROSITE" id="PS50112">
    <property type="entry name" value="PAS"/>
    <property type="match status" value="1"/>
</dbReference>
<evidence type="ECO:0000256" key="6">
    <source>
        <dbReference type="ARBA" id="ARBA00022777"/>
    </source>
</evidence>
<dbReference type="PATRIC" id="fig|1229521.3.peg.3830"/>
<dbReference type="SUPFAM" id="SSF158472">
    <property type="entry name" value="HAMP domain-like"/>
    <property type="match status" value="1"/>
</dbReference>
<dbReference type="Pfam" id="PF00072">
    <property type="entry name" value="Response_reg"/>
    <property type="match status" value="1"/>
</dbReference>
<dbReference type="GO" id="GO:0016020">
    <property type="term" value="C:membrane"/>
    <property type="evidence" value="ECO:0007669"/>
    <property type="project" value="UniProtKB-SubCell"/>
</dbReference>
<accession>W9UZ97</accession>
<protein>
    <recommendedName>
        <fullName evidence="3">histidine kinase</fullName>
        <ecNumber evidence="3">2.7.13.3</ecNumber>
    </recommendedName>
</protein>
<evidence type="ECO:0000256" key="1">
    <source>
        <dbReference type="ARBA" id="ARBA00000085"/>
    </source>
</evidence>
<dbReference type="Gene3D" id="3.30.450.20">
    <property type="entry name" value="PAS domain"/>
    <property type="match status" value="1"/>
</dbReference>
<dbReference type="InterPro" id="IPR003660">
    <property type="entry name" value="HAMP_dom"/>
</dbReference>
<dbReference type="InterPro" id="IPR038188">
    <property type="entry name" value="TorS_sensor_sf"/>
</dbReference>
<dbReference type="PANTHER" id="PTHR43065">
    <property type="entry name" value="SENSOR HISTIDINE KINASE"/>
    <property type="match status" value="1"/>
</dbReference>
<feature type="domain" description="Histidine kinase" evidence="9">
    <location>
        <begin position="519"/>
        <end position="736"/>
    </location>
</feature>
<dbReference type="Proteomes" id="UP000019464">
    <property type="component" value="Unassembled WGS sequence"/>
</dbReference>
<dbReference type="SMART" id="SM00387">
    <property type="entry name" value="HATPase_c"/>
    <property type="match status" value="1"/>
</dbReference>
<feature type="modified residue" description="4-aspartylphosphate" evidence="7">
    <location>
        <position position="808"/>
    </location>
</feature>
<dbReference type="InterPro" id="IPR003661">
    <property type="entry name" value="HisK_dim/P_dom"/>
</dbReference>
<evidence type="ECO:0000256" key="4">
    <source>
        <dbReference type="ARBA" id="ARBA00022553"/>
    </source>
</evidence>
<dbReference type="InterPro" id="IPR005467">
    <property type="entry name" value="His_kinase_dom"/>
</dbReference>
<dbReference type="SMART" id="SM00304">
    <property type="entry name" value="HAMP"/>
    <property type="match status" value="1"/>
</dbReference>
<dbReference type="Pfam" id="PF02518">
    <property type="entry name" value="HATPase_c"/>
    <property type="match status" value="1"/>
</dbReference>
<dbReference type="Gene3D" id="1.10.8.500">
    <property type="entry name" value="HAMP domain in histidine kinase"/>
    <property type="match status" value="1"/>
</dbReference>
<feature type="domain" description="Response regulatory" evidence="10">
    <location>
        <begin position="758"/>
        <end position="874"/>
    </location>
</feature>
<dbReference type="InterPro" id="IPR004358">
    <property type="entry name" value="Sig_transdc_His_kin-like_C"/>
</dbReference>
<feature type="domain" description="PAS" evidence="11">
    <location>
        <begin position="379"/>
        <end position="421"/>
    </location>
</feature>
<reference evidence="14" key="1">
    <citation type="submission" date="2012-11" db="EMBL/GenBank/DDBJ databases">
        <authorList>
            <person name="Singh A."/>
            <person name="Pinnaka A.K."/>
            <person name="Vaidya B."/>
        </authorList>
    </citation>
    <scope>NUCLEOTIDE SEQUENCE [LARGE SCALE GENOMIC DNA]</scope>
    <source>
        <strain evidence="14">AK23</strain>
    </source>
</reference>
<sequence>MSLASWRRASPFQGLGVRSRLMIAFVILASSSTLLALVGWTGLSNTDTAFKEFEQQALPTILQSLALAERTANLAAVAPYVANTSSPSMLSELNRSLEEKINQVLDLSVQIPQLEEAAPNLQPLLNQLELTITELMGLTRAHLLLREDVRQYEYSLNQLRDELKVLSQSASIEPLSLTLFVLFDQLNQALYLDDIEAIEELETTFSAQFFSFKHDDVHRPLSTLVSDLKTLGIADSNLFRQRIEQVELQQRRAFLLASTRAISNQLSLEVKDFVDQVQQQITHQSQRMGLAVNSGKTGILMIALLCFTAALAGIWIVRELTESLGRVTAVMSRLAKGDTLLPTPAIERRDEMGELARAFAVFRENAVAIDSMRQDLQEQSHLLETIFNHINDGLSVFDQQNRLIAWNPQYAAMLDLSEEELHKGMSIEEVYARLSVEAQEGWALNGIMLNRDEVNQLRQQSTQRFERNFPGGRVVEFRSNPMPEGGFVTLYSDLTERKAIEAQLRQSQKMEVLGQLTGGVAHDFNNLLAAMFGNLQLLGDHLAADSPAAVYAHRALAAADRGRHLTQRLLAFSRKQYLQPEVVDVNALIEGMLDLIEYSVGDGITLQLALEADPALVSVDPSQLENALLNLSINSSAAMQGSGQLCFETTYEPLAMLNGERQAVIRICVRDTGCGIPDALIRRVFEPFFTTKEIGEGSGLGLSMVYGFVKQSQGDIQIRSHVGQGTEVDVLLPCEMALPNPSTEPETVSPLMLGQGQRILLVEDDPQVGQMSQDLLEGLGYGVVPVTGAEQALSVLQSDQSVALVFSDINLGSQWHGLALQQHLAQLYPELPVLLTSGLHPFLLQQRYGLTEEVAFIAKPYSREALAAAITQLIFCDPKEHHEPTEN</sequence>
<keyword evidence="8" id="KW-1133">Transmembrane helix</keyword>
<dbReference type="PROSITE" id="PS50109">
    <property type="entry name" value="HIS_KIN"/>
    <property type="match status" value="1"/>
</dbReference>
<evidence type="ECO:0000256" key="3">
    <source>
        <dbReference type="ARBA" id="ARBA00012438"/>
    </source>
</evidence>
<reference evidence="13 14" key="2">
    <citation type="journal article" date="2015" name="Syst. Appl. Microbiol.">
        <title>Nitrincola nitratireducens sp. nov. isolated from a haloalkaline crater lake.</title>
        <authorList>
            <person name="Singh A."/>
            <person name="Vaidya B."/>
            <person name="Tanuku N.R."/>
            <person name="Pinnaka A.K."/>
        </authorList>
    </citation>
    <scope>NUCLEOTIDE SEQUENCE [LARGE SCALE GENOMIC DNA]</scope>
    <source>
        <strain evidence="13 14">AK23</strain>
    </source>
</reference>
<dbReference type="InterPro" id="IPR000014">
    <property type="entry name" value="PAS"/>
</dbReference>
<keyword evidence="8" id="KW-0472">Membrane</keyword>
<dbReference type="SMART" id="SM00448">
    <property type="entry name" value="REC"/>
    <property type="match status" value="1"/>
</dbReference>
<dbReference type="Gene3D" id="1.10.287.130">
    <property type="match status" value="1"/>
</dbReference>
<dbReference type="PROSITE" id="PS50110">
    <property type="entry name" value="RESPONSE_REGULATORY"/>
    <property type="match status" value="1"/>
</dbReference>
<dbReference type="EC" id="2.7.13.3" evidence="3"/>
<evidence type="ECO:0000256" key="5">
    <source>
        <dbReference type="ARBA" id="ARBA00022679"/>
    </source>
</evidence>
<name>W9UZ97_9GAMM</name>
<dbReference type="Gene3D" id="3.30.565.10">
    <property type="entry name" value="Histidine kinase-like ATPase, C-terminal domain"/>
    <property type="match status" value="1"/>
</dbReference>
<dbReference type="InterPro" id="IPR011006">
    <property type="entry name" value="CheY-like_superfamily"/>
</dbReference>
<evidence type="ECO:0000256" key="2">
    <source>
        <dbReference type="ARBA" id="ARBA00004370"/>
    </source>
</evidence>
<dbReference type="GO" id="GO:0000155">
    <property type="term" value="F:phosphorelay sensor kinase activity"/>
    <property type="evidence" value="ECO:0007669"/>
    <property type="project" value="InterPro"/>
</dbReference>
<organism evidence="13 14">
    <name type="scientific">Nitrincola nitratireducens</name>
    <dbReference type="NCBI Taxonomy" id="1229521"/>
    <lineage>
        <taxon>Bacteria</taxon>
        <taxon>Pseudomonadati</taxon>
        <taxon>Pseudomonadota</taxon>
        <taxon>Gammaproteobacteria</taxon>
        <taxon>Oceanospirillales</taxon>
        <taxon>Oceanospirillaceae</taxon>
        <taxon>Nitrincola</taxon>
    </lineage>
</organism>
<dbReference type="InterPro" id="IPR003594">
    <property type="entry name" value="HATPase_dom"/>
</dbReference>
<dbReference type="InterPro" id="IPR036097">
    <property type="entry name" value="HisK_dim/P_sf"/>
</dbReference>
<dbReference type="PRINTS" id="PR00344">
    <property type="entry name" value="BCTRLSENSOR"/>
</dbReference>
<dbReference type="NCBIfam" id="TIGR00229">
    <property type="entry name" value="sensory_box"/>
    <property type="match status" value="1"/>
</dbReference>
<evidence type="ECO:0000256" key="7">
    <source>
        <dbReference type="PROSITE-ProRule" id="PRU00169"/>
    </source>
</evidence>
<dbReference type="CDD" id="cd00082">
    <property type="entry name" value="HisKA"/>
    <property type="match status" value="1"/>
</dbReference>
<dbReference type="SUPFAM" id="SSF55785">
    <property type="entry name" value="PYP-like sensor domain (PAS domain)"/>
    <property type="match status" value="1"/>
</dbReference>
<keyword evidence="5" id="KW-0808">Transferase</keyword>
<dbReference type="InterPro" id="IPR036890">
    <property type="entry name" value="HATPase_C_sf"/>
</dbReference>
<dbReference type="PANTHER" id="PTHR43065:SF42">
    <property type="entry name" value="TWO-COMPONENT SENSOR PPRA"/>
    <property type="match status" value="1"/>
</dbReference>
<dbReference type="CDD" id="cd06225">
    <property type="entry name" value="HAMP"/>
    <property type="match status" value="1"/>
</dbReference>
<dbReference type="SUPFAM" id="SSF52172">
    <property type="entry name" value="CheY-like"/>
    <property type="match status" value="1"/>
</dbReference>
<dbReference type="SMART" id="SM00388">
    <property type="entry name" value="HisKA"/>
    <property type="match status" value="1"/>
</dbReference>
<dbReference type="SMART" id="SM00091">
    <property type="entry name" value="PAS"/>
    <property type="match status" value="1"/>
</dbReference>
<evidence type="ECO:0000313" key="14">
    <source>
        <dbReference type="Proteomes" id="UP000019464"/>
    </source>
</evidence>
<dbReference type="AlphaFoldDB" id="W9UZ97"/>
<evidence type="ECO:0000256" key="8">
    <source>
        <dbReference type="SAM" id="Phobius"/>
    </source>
</evidence>
<comment type="caution">
    <text evidence="13">The sequence shown here is derived from an EMBL/GenBank/DDBJ whole genome shotgun (WGS) entry which is preliminary data.</text>
</comment>
<evidence type="ECO:0000259" key="12">
    <source>
        <dbReference type="PROSITE" id="PS50885"/>
    </source>
</evidence>
<proteinExistence type="predicted"/>
<keyword evidence="8" id="KW-0812">Transmembrane</keyword>
<evidence type="ECO:0000313" key="13">
    <source>
        <dbReference type="EMBL" id="EXJ09232.1"/>
    </source>
</evidence>
<dbReference type="EMBL" id="AONB01000028">
    <property type="protein sequence ID" value="EXJ09232.1"/>
    <property type="molecule type" value="Genomic_DNA"/>
</dbReference>
<dbReference type="SUPFAM" id="SSF47384">
    <property type="entry name" value="Homodimeric domain of signal transducing histidine kinase"/>
    <property type="match status" value="1"/>
</dbReference>
<keyword evidence="14" id="KW-1185">Reference proteome</keyword>
<dbReference type="InterPro" id="IPR035965">
    <property type="entry name" value="PAS-like_dom_sf"/>
</dbReference>
<dbReference type="InterPro" id="IPR001789">
    <property type="entry name" value="Sig_transdc_resp-reg_receiver"/>
</dbReference>
<comment type="subcellular location">
    <subcellularLocation>
        <location evidence="2">Membrane</location>
    </subcellularLocation>
</comment>
<dbReference type="STRING" id="1229521.D791_03804"/>
<evidence type="ECO:0000259" key="10">
    <source>
        <dbReference type="PROSITE" id="PS50110"/>
    </source>
</evidence>